<feature type="region of interest" description="Disordered" evidence="1">
    <location>
        <begin position="1975"/>
        <end position="1997"/>
    </location>
</feature>
<dbReference type="Proteomes" id="UP000254040">
    <property type="component" value="Unassembled WGS sequence"/>
</dbReference>
<sequence>MKLNPAEKNKLLSSAHGVYLAYAALDFFKSRTFTTESGKKSIFELCQQAIKETQYEQVVLINGVNYKLVLKPEKDNTFKVEFSKPLAAKSMPEVKKINSYPDQDALHLLSSQQFTLHIPDDSGEPAVSNTINNQLVIGGIGKIDLYRTHLVTLHHIIEKIDSETEISNLLVALATGSGKTYVQALWMLVLALSGNNGVFAVPDRLAHQFARDLKRMLPDSFVDSLFILREKENNPAAEKALKSLKNKNTSGTIIIGSSEYLLDRHYHDLDGADSEHTFLAFDEQHLIMKAERRRIRLIELSQKKLSMFLTATPNQETYKLSGNKPVAIMSSGQKMEAGQGQFPKLVSFQARNITDRNKLKTYQFWTAEFWNNMFNGLLLRLTNAIQPEQSSAAVSLVDDLLYYHFDKEDESSARWRMQVPAARKMLCIVDDNETLVNLCNSLQNNSYFRRDVYRNGNLVDRSDVANFFHLPDAEVSVIQKDLEDKRREYHASLKPDEWQVSIAQGNPSLAQQIKNTIFHNLIEYVLTDITGLDEIEHNRLRKLNMNDFQQLVVSRFQPRTALYYQQKLEKEIDPDGARVIGSLLAELSDVLQLMINKKFDRSLSVNNKDLTDFIDNWPLYNHLIDKIKRNRWQFSRSFEDFAEHHLVMGVMQGMKDAETPIAESKPFAGLQRCVYSLYDHNGVLNKDAKKRKHTSLEILNDTSTESVFVPSYLNISEEVADNYFRLGFVGVYVSNKKTEGFSDRNLHTVINIAEDTLSSTNSPDTQIQGIGRNRGLDSTIVPSYIHSLGRGQKTVFKLRNLQKNDYYPELFKAQKDYNNQYIQVLGTKVSQQIIDWVYANLDDDETINPDRLKRQVLKFIAHALRDINNKNSHQIKLSRAQLTDVVRYAMQGLDKEIAHIKQPYRISIFLRALSHTLNFIAEIYYTVKRIPVAFQIFYHSWFGHRTPKSDPGDPKHPDDVYIKILNGTSFKKIIGNMSTALEFKKWMSKKSQGITTHINKNIVKFLNIEDVTKYRVYQKQLLEPVLMNMVIDAKKAKVAQALSTCPDSLNYLHAHLPLLDSLIGNNSSHLESTVLTFLQQIPGLGDLQASDIVHYPKKMEGLVSLFNGTPDAILAADPKLQVSFTNQLALFLQNDLAKYLSAFLTYADTRLVMDVLSKSKNARVFAQHLMTQFIQNRAELSPEFIFNEFSPFFKKQKIKPVDQVVTSLKHEIDALQEQIQSQLFQSLDGEVVDKLTAVIMNKLLPLLVNHYPLEFREELLAKASNKARLITCLNEHFQELKTLNSSNTSQLAHLIFSNLIDEPLPEPINVNDEMEHTTELVSNELHKIGTTSVSRLMLGKLMAPSSWSLNEQYLYDRPVADFLSSDEFLDAIALLLPFDQWMNLKRDVQQNYPVMILVARELIDRQIGGQQGIPTPEEMLKLFNKHLKANYQSSIQAGELAVSELNVIVSDLTLNPLNNISKELQEQFVQIGLRHLLPLLAQFIKDDAKKEQFLAVEQNSKRFFDVMVQNQKKLDNLLVGDDESIKSNALNIINQLVPEISHLVEADIHNPARHAQISTKLLQKDWVKMTLRSVLKSDQFLDLSKNSFNPQDYELLMASLSTEEGINALAVQVIPYGIESLTKETLLTCIKSINPGLQQIEPLDIRINKFQLFVQDIVEHVGQKLNKNETPGLIMDTMSPILFHPRFIKVIDSITGFLNEADLTVIFNAFKRQHPAEDAKQYLRFLSLIRNQNRVALTKEFMTIPEESSDFDFEQLPAKQMLDTITDLIEEVLDCHCYYNDQDRKGSIGTREQPKLRSKISNQLAGMQISSDYSVLSGFSRKGFYIHGITQGLSAGGEVSADANKHIVAVLQRVKSHILRPIWWSTNVSEITHGFIKGCRDLLHSLKSAWYTTFNGVKSAFNWMTNSHYFKLASQNPDSSDFNDTAFDFSRRVNMLAPLGNEHVKEQDCPVDVVTHMEDFVAKRPARPGFFGGNLGTQISVSEEPNHHDSMPSRKVR</sequence>
<dbReference type="SMART" id="SM00487">
    <property type="entry name" value="DEXDc"/>
    <property type="match status" value="1"/>
</dbReference>
<feature type="domain" description="Helicase ATP-binding" evidence="2">
    <location>
        <begin position="160"/>
        <end position="331"/>
    </location>
</feature>
<reference evidence="3 5" key="1">
    <citation type="submission" date="2015-11" db="EMBL/GenBank/DDBJ databases">
        <title>Genomic analysis of 38 Legionella species identifies large and diverse effector repertoires.</title>
        <authorList>
            <person name="Burstein D."/>
            <person name="Amaro F."/>
            <person name="Zusman T."/>
            <person name="Lifshitz Z."/>
            <person name="Cohen O."/>
            <person name="Gilbert J.A."/>
            <person name="Pupko T."/>
            <person name="Shuman H.A."/>
            <person name="Segal G."/>
        </authorList>
    </citation>
    <scope>NUCLEOTIDE SEQUENCE [LARGE SCALE GENOMIC DNA]</scope>
    <source>
        <strain evidence="3 5">ATCC 43877</strain>
    </source>
</reference>
<dbReference type="InterPro" id="IPR014001">
    <property type="entry name" value="Helicase_ATP-bd"/>
</dbReference>
<dbReference type="GO" id="GO:0003677">
    <property type="term" value="F:DNA binding"/>
    <property type="evidence" value="ECO:0007669"/>
    <property type="project" value="InterPro"/>
</dbReference>
<keyword evidence="5" id="KW-1185">Reference proteome</keyword>
<dbReference type="PROSITE" id="PS51192">
    <property type="entry name" value="HELICASE_ATP_BIND_1"/>
    <property type="match status" value="1"/>
</dbReference>
<keyword evidence="4" id="KW-0067">ATP-binding</keyword>
<keyword evidence="4" id="KW-0547">Nucleotide-binding</keyword>
<evidence type="ECO:0000313" key="4">
    <source>
        <dbReference type="EMBL" id="STX61926.1"/>
    </source>
</evidence>
<dbReference type="Proteomes" id="UP000054985">
    <property type="component" value="Unassembled WGS sequence"/>
</dbReference>
<keyword evidence="4" id="KW-0347">Helicase</keyword>
<dbReference type="EMBL" id="LNYN01000014">
    <property type="protein sequence ID" value="KTD35252.1"/>
    <property type="molecule type" value="Genomic_DNA"/>
</dbReference>
<organism evidence="4 6">
    <name type="scientific">Legionella moravica</name>
    <dbReference type="NCBI Taxonomy" id="39962"/>
    <lineage>
        <taxon>Bacteria</taxon>
        <taxon>Pseudomonadati</taxon>
        <taxon>Pseudomonadota</taxon>
        <taxon>Gammaproteobacteria</taxon>
        <taxon>Legionellales</taxon>
        <taxon>Legionellaceae</taxon>
        <taxon>Legionella</taxon>
    </lineage>
</organism>
<dbReference type="InterPro" id="IPR027417">
    <property type="entry name" value="P-loop_NTPase"/>
</dbReference>
<dbReference type="GO" id="GO:0016787">
    <property type="term" value="F:hydrolase activity"/>
    <property type="evidence" value="ECO:0007669"/>
    <property type="project" value="InterPro"/>
</dbReference>
<gene>
    <name evidence="3" type="ORF">Lmor_0699</name>
    <name evidence="4" type="ORF">NCTC12239_00844</name>
</gene>
<feature type="compositionally biased region" description="Basic and acidic residues" evidence="1">
    <location>
        <begin position="1984"/>
        <end position="1997"/>
    </location>
</feature>
<dbReference type="Pfam" id="PF04851">
    <property type="entry name" value="ResIII"/>
    <property type="match status" value="1"/>
</dbReference>
<evidence type="ECO:0000259" key="2">
    <source>
        <dbReference type="PROSITE" id="PS51192"/>
    </source>
</evidence>
<evidence type="ECO:0000256" key="1">
    <source>
        <dbReference type="SAM" id="MobiDB-lite"/>
    </source>
</evidence>
<dbReference type="Gene3D" id="3.40.50.300">
    <property type="entry name" value="P-loop containing nucleotide triphosphate hydrolases"/>
    <property type="match status" value="1"/>
</dbReference>
<protein>
    <submittedName>
        <fullName evidence="4">DEAD/DEAH box helicase</fullName>
    </submittedName>
</protein>
<dbReference type="OrthoDB" id="5651785at2"/>
<evidence type="ECO:0000313" key="6">
    <source>
        <dbReference type="Proteomes" id="UP000254040"/>
    </source>
</evidence>
<accession>A0A378JTZ3</accession>
<keyword evidence="4" id="KW-0378">Hydrolase</keyword>
<evidence type="ECO:0000313" key="3">
    <source>
        <dbReference type="EMBL" id="KTD35252.1"/>
    </source>
</evidence>
<reference evidence="4 6" key="2">
    <citation type="submission" date="2018-06" db="EMBL/GenBank/DDBJ databases">
        <authorList>
            <consortium name="Pathogen Informatics"/>
            <person name="Doyle S."/>
        </authorList>
    </citation>
    <scope>NUCLEOTIDE SEQUENCE [LARGE SCALE GENOMIC DNA]</scope>
    <source>
        <strain evidence="4 6">NCTC12239</strain>
    </source>
</reference>
<dbReference type="SUPFAM" id="SSF52540">
    <property type="entry name" value="P-loop containing nucleoside triphosphate hydrolases"/>
    <property type="match status" value="1"/>
</dbReference>
<proteinExistence type="predicted"/>
<dbReference type="EMBL" id="UGOG01000001">
    <property type="protein sequence ID" value="STX61926.1"/>
    <property type="molecule type" value="Genomic_DNA"/>
</dbReference>
<dbReference type="RefSeq" id="WP_028384356.1">
    <property type="nucleotide sequence ID" value="NZ_CAAAJG010000002.1"/>
</dbReference>
<evidence type="ECO:0000313" key="5">
    <source>
        <dbReference type="Proteomes" id="UP000054985"/>
    </source>
</evidence>
<dbReference type="GO" id="GO:0005524">
    <property type="term" value="F:ATP binding"/>
    <property type="evidence" value="ECO:0007669"/>
    <property type="project" value="InterPro"/>
</dbReference>
<dbReference type="GO" id="GO:0004386">
    <property type="term" value="F:helicase activity"/>
    <property type="evidence" value="ECO:0007669"/>
    <property type="project" value="UniProtKB-KW"/>
</dbReference>
<name>A0A378JTZ3_9GAMM</name>
<dbReference type="InterPro" id="IPR006935">
    <property type="entry name" value="Helicase/UvrB_N"/>
</dbReference>